<dbReference type="KEGG" id="rain:Rai3103_10285"/>
<evidence type="ECO:0008006" key="4">
    <source>
        <dbReference type="Google" id="ProtNLM"/>
    </source>
</evidence>
<feature type="transmembrane region" description="Helical" evidence="1">
    <location>
        <begin position="42"/>
        <end position="63"/>
    </location>
</feature>
<sequence>MDARLRTTANWINLSTPLGLLIAALGRSRLRRGPRGLLLAEGYRLSFPIAGAFTVGSVVITPGDLEVLGVRLPRLLTHEERHATQWAAWLGLPMLPAYLLAMAWSWLRTGDQASANVFEVRAGLADGGYRAAGSGRPVRRRADRSR</sequence>
<keyword evidence="1" id="KW-0472">Membrane</keyword>
<gene>
    <name evidence="2" type="ORF">Rai3103_10285</name>
</gene>
<dbReference type="AlphaFoldDB" id="A0A5Q2FAW2"/>
<keyword evidence="3" id="KW-1185">Reference proteome</keyword>
<feature type="transmembrane region" description="Helical" evidence="1">
    <location>
        <begin position="83"/>
        <end position="107"/>
    </location>
</feature>
<accession>A0A5Q2FAW2</accession>
<evidence type="ECO:0000313" key="2">
    <source>
        <dbReference type="EMBL" id="QGF24002.1"/>
    </source>
</evidence>
<proteinExistence type="predicted"/>
<dbReference type="EMBL" id="CP045725">
    <property type="protein sequence ID" value="QGF24002.1"/>
    <property type="molecule type" value="Genomic_DNA"/>
</dbReference>
<protein>
    <recommendedName>
        <fullName evidence="4">DUF4157 domain-containing protein</fullName>
    </recommendedName>
</protein>
<keyword evidence="1" id="KW-0812">Transmembrane</keyword>
<keyword evidence="1" id="KW-1133">Transmembrane helix</keyword>
<organism evidence="2 3">
    <name type="scientific">Raineyella fluvialis</name>
    <dbReference type="NCBI Taxonomy" id="2662261"/>
    <lineage>
        <taxon>Bacteria</taxon>
        <taxon>Bacillati</taxon>
        <taxon>Actinomycetota</taxon>
        <taxon>Actinomycetes</taxon>
        <taxon>Propionibacteriales</taxon>
        <taxon>Propionibacteriaceae</taxon>
        <taxon>Raineyella</taxon>
    </lineage>
</organism>
<name>A0A5Q2FAW2_9ACTN</name>
<evidence type="ECO:0000313" key="3">
    <source>
        <dbReference type="Proteomes" id="UP000386847"/>
    </source>
</evidence>
<reference evidence="2 3" key="1">
    <citation type="submission" date="2019-10" db="EMBL/GenBank/DDBJ databases">
        <title>Genomic analysis of Raineyella sp. CBA3103.</title>
        <authorList>
            <person name="Roh S.W."/>
        </authorList>
    </citation>
    <scope>NUCLEOTIDE SEQUENCE [LARGE SCALE GENOMIC DNA]</scope>
    <source>
        <strain evidence="2 3">CBA3103</strain>
    </source>
</reference>
<evidence type="ECO:0000256" key="1">
    <source>
        <dbReference type="SAM" id="Phobius"/>
    </source>
</evidence>
<dbReference type="Proteomes" id="UP000386847">
    <property type="component" value="Chromosome"/>
</dbReference>
<dbReference type="RefSeq" id="WP_153572531.1">
    <property type="nucleotide sequence ID" value="NZ_CP045725.1"/>
</dbReference>